<accession>A0A1G9WTX1</accession>
<gene>
    <name evidence="1" type="ORF">SAMN04488502_10883</name>
</gene>
<protein>
    <submittedName>
        <fullName evidence="1">Uncharacterized protein</fullName>
    </submittedName>
</protein>
<proteinExistence type="predicted"/>
<sequence>MAGINVPAFFTDTTDEEIPKVGVENDYFRETNSKCIESI</sequence>
<organism evidence="1 2">
    <name type="scientific">Dendrosporobacter quercicolus</name>
    <dbReference type="NCBI Taxonomy" id="146817"/>
    <lineage>
        <taxon>Bacteria</taxon>
        <taxon>Bacillati</taxon>
        <taxon>Bacillota</taxon>
        <taxon>Negativicutes</taxon>
        <taxon>Selenomonadales</taxon>
        <taxon>Sporomusaceae</taxon>
        <taxon>Dendrosporobacter</taxon>
    </lineage>
</organism>
<evidence type="ECO:0000313" key="2">
    <source>
        <dbReference type="Proteomes" id="UP000214880"/>
    </source>
</evidence>
<reference evidence="1 2" key="1">
    <citation type="submission" date="2016-10" db="EMBL/GenBank/DDBJ databases">
        <authorList>
            <person name="de Groot N.N."/>
        </authorList>
    </citation>
    <scope>NUCLEOTIDE SEQUENCE [LARGE SCALE GENOMIC DNA]</scope>
    <source>
        <strain evidence="1 2">DSM 1736</strain>
    </source>
</reference>
<keyword evidence="2" id="KW-1185">Reference proteome</keyword>
<dbReference type="Proteomes" id="UP000214880">
    <property type="component" value="Unassembled WGS sequence"/>
</dbReference>
<dbReference type="STRING" id="146817.SAMN04488502_10883"/>
<dbReference type="AlphaFoldDB" id="A0A1G9WTX1"/>
<name>A0A1G9WTX1_9FIRM</name>
<evidence type="ECO:0000313" key="1">
    <source>
        <dbReference type="EMBL" id="SDM87721.1"/>
    </source>
</evidence>
<dbReference type="EMBL" id="FNHB01000008">
    <property type="protein sequence ID" value="SDM87721.1"/>
    <property type="molecule type" value="Genomic_DNA"/>
</dbReference>